<reference evidence="2 3" key="1">
    <citation type="journal article" date="2021" name="Sci. Rep.">
        <title>The genome of the diatom Chaetoceros tenuissimus carries an ancient integrated fragment of an extant virus.</title>
        <authorList>
            <person name="Hongo Y."/>
            <person name="Kimura K."/>
            <person name="Takaki Y."/>
            <person name="Yoshida Y."/>
            <person name="Baba S."/>
            <person name="Kobayashi G."/>
            <person name="Nagasaki K."/>
            <person name="Hano T."/>
            <person name="Tomaru Y."/>
        </authorList>
    </citation>
    <scope>NUCLEOTIDE SEQUENCE [LARGE SCALE GENOMIC DNA]</scope>
    <source>
        <strain evidence="2 3">NIES-3715</strain>
    </source>
</reference>
<sequence>MDDDDSYSYEQDFHSEEVDELNAKIETTLKTISIIDNEKNGLQKALQISQKENEAIKVQLEESKVALGKQVESSLARETQLVRIEEQWRARVENERREIERTRKDLEEVTSHPLEEKYQESIKEQENLKTKFHLLDKEFQVYVTEKEMELSNAIKNFEIVKEGRTKDSERLRTKVDTVLMENAEYSTKIKILEAKVKELQNIVKQKVELENDLKQEIQEVMSTKHKDTIARFQNSEKLMKEVHDLQTAKALLEIDLRRMKGDSEMALEAFEVTKVEHEKVSQLLKEVERDNIQWQDEVERKDRIIADVKDELVAAKKDYGSQIKSLQARFQEERNILEQQIESLQKKVEELNLAQRKYRLQEVSAREKANRENQIPPVKHVEIETESTKLLLRNAELEVSLSQSELDLKESTQKQHLLVNENQFVKEKCQSLEDLLEKTIAKCTHLQNELNDSTDAKNTTMNENSKLEDTVAELRGKLKETAKLLDYEVQERKNAQALAEKTKKRAHRYKEKALDSHAKNVLLKSMHKKDLSIE</sequence>
<dbReference type="EMBL" id="BLLK01000027">
    <property type="protein sequence ID" value="GFH48156.1"/>
    <property type="molecule type" value="Genomic_DNA"/>
</dbReference>
<gene>
    <name evidence="2" type="ORF">CTEN210_04632</name>
</gene>
<proteinExistence type="predicted"/>
<evidence type="ECO:0000256" key="1">
    <source>
        <dbReference type="SAM" id="Coils"/>
    </source>
</evidence>
<keyword evidence="3" id="KW-1185">Reference proteome</keyword>
<keyword evidence="1" id="KW-0175">Coiled coil</keyword>
<feature type="coiled-coil region" evidence="1">
    <location>
        <begin position="394"/>
        <end position="512"/>
    </location>
</feature>
<feature type="coiled-coil region" evidence="1">
    <location>
        <begin position="277"/>
        <end position="361"/>
    </location>
</feature>
<protein>
    <submittedName>
        <fullName evidence="2">Uncharacterized protein</fullName>
    </submittedName>
</protein>
<feature type="coiled-coil region" evidence="1">
    <location>
        <begin position="182"/>
        <end position="226"/>
    </location>
</feature>
<feature type="coiled-coil region" evidence="1">
    <location>
        <begin position="85"/>
        <end position="112"/>
    </location>
</feature>
<evidence type="ECO:0000313" key="2">
    <source>
        <dbReference type="EMBL" id="GFH48156.1"/>
    </source>
</evidence>
<organism evidence="2 3">
    <name type="scientific">Chaetoceros tenuissimus</name>
    <dbReference type="NCBI Taxonomy" id="426638"/>
    <lineage>
        <taxon>Eukaryota</taxon>
        <taxon>Sar</taxon>
        <taxon>Stramenopiles</taxon>
        <taxon>Ochrophyta</taxon>
        <taxon>Bacillariophyta</taxon>
        <taxon>Coscinodiscophyceae</taxon>
        <taxon>Chaetocerotophycidae</taxon>
        <taxon>Chaetocerotales</taxon>
        <taxon>Chaetocerotaceae</taxon>
        <taxon>Chaetoceros</taxon>
    </lineage>
</organism>
<dbReference type="Proteomes" id="UP001054902">
    <property type="component" value="Unassembled WGS sequence"/>
</dbReference>
<evidence type="ECO:0000313" key="3">
    <source>
        <dbReference type="Proteomes" id="UP001054902"/>
    </source>
</evidence>
<name>A0AAD3CNE9_9STRA</name>
<comment type="caution">
    <text evidence="2">The sequence shown here is derived from an EMBL/GenBank/DDBJ whole genome shotgun (WGS) entry which is preliminary data.</text>
</comment>
<accession>A0AAD3CNE9</accession>
<dbReference type="AlphaFoldDB" id="A0AAD3CNE9"/>